<keyword evidence="20" id="KW-1185">Reference proteome</keyword>
<dbReference type="Gene3D" id="3.90.78.10">
    <property type="entry name" value="UDP-N-acetylenolpyruvoylglucosamine reductase, C-terminal domain"/>
    <property type="match status" value="1"/>
</dbReference>
<dbReference type="SUPFAM" id="SSF56176">
    <property type="entry name" value="FAD-binding/transporter-associated domain-like"/>
    <property type="match status" value="1"/>
</dbReference>
<evidence type="ECO:0000256" key="1">
    <source>
        <dbReference type="ARBA" id="ARBA00001974"/>
    </source>
</evidence>
<evidence type="ECO:0000256" key="7">
    <source>
        <dbReference type="ARBA" id="ARBA00022618"/>
    </source>
</evidence>
<evidence type="ECO:0000256" key="16">
    <source>
        <dbReference type="ARBA" id="ARBA00048914"/>
    </source>
</evidence>
<sequence>MPEVSPDVSLARWTTLGLGGPAQRMIVANSVDEIVQSVRSAADGPALILAGGSNVVVGDDGFPGVVVLVRSAGWTVTADDGGTVDLVVQAGQDWDGFVAYTVAEGLAGVECLSGVPGSTGATPIQNVGAYGQDVSEVITAVTVLDRLADEVVELSAAECEFAYRGSRFKHNDRWVVLSVAMRLVRSPLSTPIRYAELARRLGVEPGDHVNLGQVREAVLALRRGKGMVLDPEDPDTRSVGSFFMNPVLSASAYQMFLAKADGREGTTWPEADGKVKVSAAWLIENAGFRKGYARGGAAISGKHTLALTNRGGRTEDLLELAREVRDGVHARFGVTLRPEPVLINCEL</sequence>
<comment type="caution">
    <text evidence="19">The sequence shown here is derived from an EMBL/GenBank/DDBJ whole genome shotgun (WGS) entry which is preliminary data.</text>
</comment>
<evidence type="ECO:0000256" key="14">
    <source>
        <dbReference type="ARBA" id="ARBA00023306"/>
    </source>
</evidence>
<dbReference type="NCBIfam" id="NF010478">
    <property type="entry name" value="PRK13903.1"/>
    <property type="match status" value="1"/>
</dbReference>
<keyword evidence="8 17" id="KW-0285">Flavoprotein</keyword>
<dbReference type="InterPro" id="IPR036635">
    <property type="entry name" value="MurB_C_sf"/>
</dbReference>
<organism evidence="19 20">
    <name type="scientific">Hamadaea flava</name>
    <dbReference type="NCBI Taxonomy" id="1742688"/>
    <lineage>
        <taxon>Bacteria</taxon>
        <taxon>Bacillati</taxon>
        <taxon>Actinomycetota</taxon>
        <taxon>Actinomycetes</taxon>
        <taxon>Micromonosporales</taxon>
        <taxon>Micromonosporaceae</taxon>
        <taxon>Hamadaea</taxon>
    </lineage>
</organism>
<comment type="subcellular location">
    <subcellularLocation>
        <location evidence="3 17">Cytoplasm</location>
    </subcellularLocation>
</comment>
<feature type="active site" description="Proton donor" evidence="17">
    <location>
        <position position="241"/>
    </location>
</feature>
<dbReference type="InterPro" id="IPR003170">
    <property type="entry name" value="MurB"/>
</dbReference>
<protein>
    <recommendedName>
        <fullName evidence="17">UDP-N-acetylenolpyruvoylglucosamine reductase</fullName>
        <ecNumber evidence="17">1.3.1.98</ecNumber>
    </recommendedName>
    <alternativeName>
        <fullName evidence="17">UDP-N-acetylmuramate dehydrogenase</fullName>
    </alternativeName>
</protein>
<keyword evidence="11 17" id="KW-0133">Cell shape</keyword>
<evidence type="ECO:0000256" key="5">
    <source>
        <dbReference type="ARBA" id="ARBA00010485"/>
    </source>
</evidence>
<accession>A0ABV8LFJ7</accession>
<feature type="domain" description="FAD-binding PCMH-type" evidence="18">
    <location>
        <begin position="18"/>
        <end position="186"/>
    </location>
</feature>
<comment type="similarity">
    <text evidence="5 17">Belongs to the MurB family.</text>
</comment>
<evidence type="ECO:0000256" key="12">
    <source>
        <dbReference type="ARBA" id="ARBA00022984"/>
    </source>
</evidence>
<dbReference type="RefSeq" id="WP_253759845.1">
    <property type="nucleotide sequence ID" value="NZ_JAMZDZ010000001.1"/>
</dbReference>
<keyword evidence="9 17" id="KW-0274">FAD</keyword>
<dbReference type="GO" id="GO:0008762">
    <property type="term" value="F:UDP-N-acetylmuramate dehydrogenase activity"/>
    <property type="evidence" value="ECO:0007669"/>
    <property type="project" value="UniProtKB-EC"/>
</dbReference>
<dbReference type="Pfam" id="PF01565">
    <property type="entry name" value="FAD_binding_4"/>
    <property type="match status" value="1"/>
</dbReference>
<dbReference type="Gene3D" id="3.30.43.10">
    <property type="entry name" value="Uridine Diphospho-n-acetylenolpyruvylglucosamine Reductase, domain 2"/>
    <property type="match status" value="1"/>
</dbReference>
<dbReference type="InterPro" id="IPR011601">
    <property type="entry name" value="MurB_C"/>
</dbReference>
<dbReference type="PANTHER" id="PTHR21071">
    <property type="entry name" value="UDP-N-ACETYLENOLPYRUVOYLGLUCOSAMINE REDUCTASE"/>
    <property type="match status" value="1"/>
</dbReference>
<evidence type="ECO:0000313" key="20">
    <source>
        <dbReference type="Proteomes" id="UP001595816"/>
    </source>
</evidence>
<dbReference type="InterPro" id="IPR016169">
    <property type="entry name" value="FAD-bd_PCMH_sub2"/>
</dbReference>
<gene>
    <name evidence="17" type="primary">murB</name>
    <name evidence="19" type="ORF">ACFOZ4_03590</name>
</gene>
<dbReference type="InterPro" id="IPR016166">
    <property type="entry name" value="FAD-bd_PCMH"/>
</dbReference>
<comment type="cofactor">
    <cofactor evidence="1 17">
        <name>FAD</name>
        <dbReference type="ChEBI" id="CHEBI:57692"/>
    </cofactor>
</comment>
<comment type="catalytic activity">
    <reaction evidence="16 17">
        <text>UDP-N-acetyl-alpha-D-muramate + NADP(+) = UDP-N-acetyl-3-O-(1-carboxyvinyl)-alpha-D-glucosamine + NADPH + H(+)</text>
        <dbReference type="Rhea" id="RHEA:12248"/>
        <dbReference type="ChEBI" id="CHEBI:15378"/>
        <dbReference type="ChEBI" id="CHEBI:57783"/>
        <dbReference type="ChEBI" id="CHEBI:58349"/>
        <dbReference type="ChEBI" id="CHEBI:68483"/>
        <dbReference type="ChEBI" id="CHEBI:70757"/>
        <dbReference type="EC" id="1.3.1.98"/>
    </reaction>
</comment>
<evidence type="ECO:0000256" key="2">
    <source>
        <dbReference type="ARBA" id="ARBA00003921"/>
    </source>
</evidence>
<dbReference type="EMBL" id="JBHSAY010000003">
    <property type="protein sequence ID" value="MFC4129682.1"/>
    <property type="molecule type" value="Genomic_DNA"/>
</dbReference>
<dbReference type="Proteomes" id="UP001595816">
    <property type="component" value="Unassembled WGS sequence"/>
</dbReference>
<dbReference type="PANTHER" id="PTHR21071:SF4">
    <property type="entry name" value="UDP-N-ACETYLENOLPYRUVOYLGLUCOSAMINE REDUCTASE"/>
    <property type="match status" value="1"/>
</dbReference>
<evidence type="ECO:0000256" key="13">
    <source>
        <dbReference type="ARBA" id="ARBA00023002"/>
    </source>
</evidence>
<evidence type="ECO:0000313" key="19">
    <source>
        <dbReference type="EMBL" id="MFC4129682.1"/>
    </source>
</evidence>
<feature type="active site" evidence="17">
    <location>
        <position position="339"/>
    </location>
</feature>
<evidence type="ECO:0000256" key="9">
    <source>
        <dbReference type="ARBA" id="ARBA00022827"/>
    </source>
</evidence>
<comment type="pathway">
    <text evidence="4 17">Cell wall biogenesis; peptidoglycan biosynthesis.</text>
</comment>
<evidence type="ECO:0000256" key="4">
    <source>
        <dbReference type="ARBA" id="ARBA00004752"/>
    </source>
</evidence>
<dbReference type="InterPro" id="IPR036318">
    <property type="entry name" value="FAD-bd_PCMH-like_sf"/>
</dbReference>
<dbReference type="HAMAP" id="MF_00037">
    <property type="entry name" value="MurB"/>
    <property type="match status" value="1"/>
</dbReference>
<dbReference type="Pfam" id="PF02873">
    <property type="entry name" value="MurB_C"/>
    <property type="match status" value="1"/>
</dbReference>
<dbReference type="InterPro" id="IPR016167">
    <property type="entry name" value="FAD-bd_PCMH_sub1"/>
</dbReference>
<evidence type="ECO:0000256" key="3">
    <source>
        <dbReference type="ARBA" id="ARBA00004496"/>
    </source>
</evidence>
<evidence type="ECO:0000256" key="11">
    <source>
        <dbReference type="ARBA" id="ARBA00022960"/>
    </source>
</evidence>
<evidence type="ECO:0000256" key="15">
    <source>
        <dbReference type="ARBA" id="ARBA00023316"/>
    </source>
</evidence>
<comment type="function">
    <text evidence="2 17">Cell wall formation.</text>
</comment>
<dbReference type="EC" id="1.3.1.98" evidence="17"/>
<keyword evidence="15 17" id="KW-0961">Cell wall biogenesis/degradation</keyword>
<proteinExistence type="inferred from homology"/>
<dbReference type="Gene3D" id="3.30.465.10">
    <property type="match status" value="1"/>
</dbReference>
<keyword evidence="6 17" id="KW-0963">Cytoplasm</keyword>
<evidence type="ECO:0000256" key="6">
    <source>
        <dbReference type="ARBA" id="ARBA00022490"/>
    </source>
</evidence>
<keyword evidence="12 17" id="KW-0573">Peptidoglycan synthesis</keyword>
<name>A0ABV8LFJ7_9ACTN</name>
<dbReference type="SUPFAM" id="SSF56194">
    <property type="entry name" value="Uridine diphospho-N-Acetylenolpyruvylglucosamine reductase, MurB, C-terminal domain"/>
    <property type="match status" value="1"/>
</dbReference>
<keyword evidence="13 17" id="KW-0560">Oxidoreductase</keyword>
<dbReference type="PROSITE" id="PS51387">
    <property type="entry name" value="FAD_PCMH"/>
    <property type="match status" value="1"/>
</dbReference>
<evidence type="ECO:0000259" key="18">
    <source>
        <dbReference type="PROSITE" id="PS51387"/>
    </source>
</evidence>
<feature type="active site" evidence="17">
    <location>
        <position position="164"/>
    </location>
</feature>
<keyword evidence="14 17" id="KW-0131">Cell cycle</keyword>
<reference evidence="20" key="1">
    <citation type="journal article" date="2019" name="Int. J. Syst. Evol. Microbiol.">
        <title>The Global Catalogue of Microorganisms (GCM) 10K type strain sequencing project: providing services to taxonomists for standard genome sequencing and annotation.</title>
        <authorList>
            <consortium name="The Broad Institute Genomics Platform"/>
            <consortium name="The Broad Institute Genome Sequencing Center for Infectious Disease"/>
            <person name="Wu L."/>
            <person name="Ma J."/>
        </authorList>
    </citation>
    <scope>NUCLEOTIDE SEQUENCE [LARGE SCALE GENOMIC DNA]</scope>
    <source>
        <strain evidence="20">CGMCC 4.7289</strain>
    </source>
</reference>
<dbReference type="NCBIfam" id="TIGR00179">
    <property type="entry name" value="murB"/>
    <property type="match status" value="1"/>
</dbReference>
<evidence type="ECO:0000256" key="8">
    <source>
        <dbReference type="ARBA" id="ARBA00022630"/>
    </source>
</evidence>
<keyword evidence="10 17" id="KW-0521">NADP</keyword>
<keyword evidence="7 17" id="KW-0132">Cell division</keyword>
<evidence type="ECO:0000256" key="10">
    <source>
        <dbReference type="ARBA" id="ARBA00022857"/>
    </source>
</evidence>
<evidence type="ECO:0000256" key="17">
    <source>
        <dbReference type="HAMAP-Rule" id="MF_00037"/>
    </source>
</evidence>
<dbReference type="InterPro" id="IPR006094">
    <property type="entry name" value="Oxid_FAD_bind_N"/>
</dbReference>